<name>A0A9D1D8Z8_9FIRM</name>
<feature type="transmembrane region" description="Helical" evidence="1">
    <location>
        <begin position="130"/>
        <end position="148"/>
    </location>
</feature>
<dbReference type="AlphaFoldDB" id="A0A9D1D8Z8"/>
<evidence type="ECO:0000256" key="1">
    <source>
        <dbReference type="SAM" id="Phobius"/>
    </source>
</evidence>
<proteinExistence type="predicted"/>
<feature type="transmembrane region" description="Helical" evidence="1">
    <location>
        <begin position="105"/>
        <end position="123"/>
    </location>
</feature>
<keyword evidence="1" id="KW-0472">Membrane</keyword>
<feature type="transmembrane region" description="Helical" evidence="1">
    <location>
        <begin position="78"/>
        <end position="99"/>
    </location>
</feature>
<dbReference type="EMBL" id="DVGK01000061">
    <property type="protein sequence ID" value="HIR13351.1"/>
    <property type="molecule type" value="Genomic_DNA"/>
</dbReference>
<protein>
    <submittedName>
        <fullName evidence="2">Uncharacterized protein</fullName>
    </submittedName>
</protein>
<feature type="transmembrane region" description="Helical" evidence="1">
    <location>
        <begin position="46"/>
        <end position="66"/>
    </location>
</feature>
<evidence type="ECO:0000313" key="3">
    <source>
        <dbReference type="Proteomes" id="UP000886757"/>
    </source>
</evidence>
<dbReference type="Proteomes" id="UP000886757">
    <property type="component" value="Unassembled WGS sequence"/>
</dbReference>
<sequence>MGWNKKYTWEFDLWGCVLGLLFLAPVLLWLAATASAAALSEQNHGAILEAGTLILGLLCFLTVSLLKNRGYAGEKRELNWRDGFALACGCGYYAAWICYYQGRGGSLTPAALLILPCMGLLAFEMDRRKGPAAALTCMMAVLLWSMWIF</sequence>
<organism evidence="2 3">
    <name type="scientific">Candidatus Choladousia intestinavium</name>
    <dbReference type="NCBI Taxonomy" id="2840727"/>
    <lineage>
        <taxon>Bacteria</taxon>
        <taxon>Bacillati</taxon>
        <taxon>Bacillota</taxon>
        <taxon>Clostridia</taxon>
        <taxon>Lachnospirales</taxon>
        <taxon>Lachnospiraceae</taxon>
        <taxon>Lachnospiraceae incertae sedis</taxon>
        <taxon>Candidatus Choladousia</taxon>
    </lineage>
</organism>
<comment type="caution">
    <text evidence="2">The sequence shown here is derived from an EMBL/GenBank/DDBJ whole genome shotgun (WGS) entry which is preliminary data.</text>
</comment>
<keyword evidence="1" id="KW-0812">Transmembrane</keyword>
<keyword evidence="1" id="KW-1133">Transmembrane helix</keyword>
<evidence type="ECO:0000313" key="2">
    <source>
        <dbReference type="EMBL" id="HIR13351.1"/>
    </source>
</evidence>
<reference evidence="2" key="1">
    <citation type="submission" date="2020-10" db="EMBL/GenBank/DDBJ databases">
        <authorList>
            <person name="Gilroy R."/>
        </authorList>
    </citation>
    <scope>NUCLEOTIDE SEQUENCE</scope>
    <source>
        <strain evidence="2">ChiSjej4B22-8148</strain>
    </source>
</reference>
<gene>
    <name evidence="2" type="ORF">IAB31_05440</name>
</gene>
<accession>A0A9D1D8Z8</accession>
<reference evidence="2" key="2">
    <citation type="journal article" date="2021" name="PeerJ">
        <title>Extensive microbial diversity within the chicken gut microbiome revealed by metagenomics and culture.</title>
        <authorList>
            <person name="Gilroy R."/>
            <person name="Ravi A."/>
            <person name="Getino M."/>
            <person name="Pursley I."/>
            <person name="Horton D.L."/>
            <person name="Alikhan N.F."/>
            <person name="Baker D."/>
            <person name="Gharbi K."/>
            <person name="Hall N."/>
            <person name="Watson M."/>
            <person name="Adriaenssens E.M."/>
            <person name="Foster-Nyarko E."/>
            <person name="Jarju S."/>
            <person name="Secka A."/>
            <person name="Antonio M."/>
            <person name="Oren A."/>
            <person name="Chaudhuri R.R."/>
            <person name="La Ragione R."/>
            <person name="Hildebrand F."/>
            <person name="Pallen M.J."/>
        </authorList>
    </citation>
    <scope>NUCLEOTIDE SEQUENCE</scope>
    <source>
        <strain evidence="2">ChiSjej4B22-8148</strain>
    </source>
</reference>